<evidence type="ECO:0000256" key="2">
    <source>
        <dbReference type="ARBA" id="ARBA00022485"/>
    </source>
</evidence>
<feature type="domain" description="MTTase N-terminal" evidence="8">
    <location>
        <begin position="9"/>
        <end position="126"/>
    </location>
</feature>
<feature type="domain" description="TRAM" evidence="7">
    <location>
        <begin position="389"/>
        <end position="450"/>
    </location>
</feature>
<evidence type="ECO:0000256" key="4">
    <source>
        <dbReference type="ARBA" id="ARBA00022723"/>
    </source>
</evidence>
<keyword evidence="4" id="KW-0479">Metal-binding</keyword>
<dbReference type="FunFam" id="3.80.30.20:FF:000001">
    <property type="entry name" value="tRNA-2-methylthio-N(6)-dimethylallyladenosine synthase 2"/>
    <property type="match status" value="1"/>
</dbReference>
<dbReference type="InterPro" id="IPR006638">
    <property type="entry name" value="Elp3/MiaA/NifB-like_rSAM"/>
</dbReference>
<dbReference type="CDD" id="cd01335">
    <property type="entry name" value="Radical_SAM"/>
    <property type="match status" value="1"/>
</dbReference>
<dbReference type="PROSITE" id="PS51449">
    <property type="entry name" value="MTTASE_N"/>
    <property type="match status" value="1"/>
</dbReference>
<dbReference type="GO" id="GO:0046872">
    <property type="term" value="F:metal ion binding"/>
    <property type="evidence" value="ECO:0007669"/>
    <property type="project" value="UniProtKB-KW"/>
</dbReference>
<keyword evidence="6" id="KW-0411">Iron-sulfur</keyword>
<dbReference type="InterPro" id="IPR007197">
    <property type="entry name" value="rSAM"/>
</dbReference>
<dbReference type="SFLD" id="SFLDG01061">
    <property type="entry name" value="methylthiotransferase"/>
    <property type="match status" value="1"/>
</dbReference>
<proteinExistence type="inferred from homology"/>
<evidence type="ECO:0000259" key="7">
    <source>
        <dbReference type="PROSITE" id="PS50926"/>
    </source>
</evidence>
<comment type="cofactor">
    <cofactor evidence="1">
        <name>[4Fe-4S] cluster</name>
        <dbReference type="ChEBI" id="CHEBI:49883"/>
    </cofactor>
</comment>
<dbReference type="FunFam" id="3.40.50.12160:FF:000003">
    <property type="entry name" value="CDK5 regulatory subunit-associated protein 1"/>
    <property type="match status" value="1"/>
</dbReference>
<dbReference type="Pfam" id="PF01938">
    <property type="entry name" value="TRAM"/>
    <property type="match status" value="1"/>
</dbReference>
<name>A0A381N4W2_9ZZZZ</name>
<dbReference type="PANTHER" id="PTHR43020">
    <property type="entry name" value="CDK5 REGULATORY SUBUNIT-ASSOCIATED PROTEIN 1"/>
    <property type="match status" value="1"/>
</dbReference>
<dbReference type="SFLD" id="SFLDS00029">
    <property type="entry name" value="Radical_SAM"/>
    <property type="match status" value="1"/>
</dbReference>
<dbReference type="HAMAP" id="MF_01864">
    <property type="entry name" value="tRNA_metthiotr_MiaB"/>
    <property type="match status" value="1"/>
</dbReference>
<dbReference type="GO" id="GO:0035597">
    <property type="term" value="F:tRNA-2-methylthio-N(6)-dimethylallyladenosine(37) synthase activity"/>
    <property type="evidence" value="ECO:0007669"/>
    <property type="project" value="TreeGrafter"/>
</dbReference>
<dbReference type="SFLD" id="SFLDF00273">
    <property type="entry name" value="(dimethylallyl)adenosine_tRNA"/>
    <property type="match status" value="1"/>
</dbReference>
<dbReference type="Pfam" id="PF00919">
    <property type="entry name" value="UPF0004"/>
    <property type="match status" value="1"/>
</dbReference>
<sequence>MQLKEKTHKGLYIKNYGCQMNVYDGDRMYELLGPLNYKRVDDPNDAELIILNTCHIREKATEKIYSELGRLKKGFNNQKKNTKIAVAGCVAQAEGEELVRRAPSVDLVFGPLTYHQLPEMIQEITYRKKGKNKALVNIEFPARDKFLSLPERVNKKEAVSAFLSVQEGCDKFCTFCVVPYTRGVESSRPALQIISEAKELINNGAKEIILLGQNVNAWNGEGLSGNRWDFSELIKRLSELNIDRLRFTTSHPKDMNNKLIRCFVNIPKLQPYLHLPVQSGSNKILKAMNRGYSKQQYIEIIEKIRDIRPDTAISGDFIVGFPGETEDDFNDTMDIIKKVRYAHAYSFKYSPRPGTPAASMDLQIDEETKKERLFKLQELITSSMKTFNESFLGRTLEILVEKQGFEEDQISGRSPYLQSVHMEGHNSLIGELLNVEILKIRENSLFGTIV</sequence>
<dbReference type="SUPFAM" id="SSF102114">
    <property type="entry name" value="Radical SAM enzymes"/>
    <property type="match status" value="1"/>
</dbReference>
<dbReference type="Pfam" id="PF04055">
    <property type="entry name" value="Radical_SAM"/>
    <property type="match status" value="1"/>
</dbReference>
<evidence type="ECO:0000256" key="3">
    <source>
        <dbReference type="ARBA" id="ARBA00022691"/>
    </source>
</evidence>
<dbReference type="InterPro" id="IPR020612">
    <property type="entry name" value="Methylthiotransferase_CS"/>
</dbReference>
<keyword evidence="5" id="KW-0408">Iron</keyword>
<dbReference type="NCBIfam" id="TIGR00089">
    <property type="entry name" value="MiaB/RimO family radical SAM methylthiotransferase"/>
    <property type="match status" value="1"/>
</dbReference>
<dbReference type="InterPro" id="IPR005839">
    <property type="entry name" value="Methylthiotransferase"/>
</dbReference>
<dbReference type="PROSITE" id="PS51918">
    <property type="entry name" value="RADICAL_SAM"/>
    <property type="match status" value="1"/>
</dbReference>
<dbReference type="InterPro" id="IPR038135">
    <property type="entry name" value="Methylthiotransferase_N_sf"/>
</dbReference>
<gene>
    <name evidence="10" type="ORF">METZ01_LOCUS2486</name>
</gene>
<dbReference type="InterPro" id="IPR002792">
    <property type="entry name" value="TRAM_dom"/>
</dbReference>
<evidence type="ECO:0000256" key="6">
    <source>
        <dbReference type="ARBA" id="ARBA00023014"/>
    </source>
</evidence>
<dbReference type="GO" id="GO:0051539">
    <property type="term" value="F:4 iron, 4 sulfur cluster binding"/>
    <property type="evidence" value="ECO:0007669"/>
    <property type="project" value="UniProtKB-KW"/>
</dbReference>
<reference evidence="10" key="1">
    <citation type="submission" date="2018-05" db="EMBL/GenBank/DDBJ databases">
        <authorList>
            <person name="Lanie J.A."/>
            <person name="Ng W.-L."/>
            <person name="Kazmierczak K.M."/>
            <person name="Andrzejewski T.M."/>
            <person name="Davidsen T.M."/>
            <person name="Wayne K.J."/>
            <person name="Tettelin H."/>
            <person name="Glass J.I."/>
            <person name="Rusch D."/>
            <person name="Podicherti R."/>
            <person name="Tsui H.-C.T."/>
            <person name="Winkler M.E."/>
        </authorList>
    </citation>
    <scope>NUCLEOTIDE SEQUENCE</scope>
</reference>
<evidence type="ECO:0000256" key="5">
    <source>
        <dbReference type="ARBA" id="ARBA00023004"/>
    </source>
</evidence>
<accession>A0A381N4W2</accession>
<dbReference type="PROSITE" id="PS50926">
    <property type="entry name" value="TRAM"/>
    <property type="match status" value="1"/>
</dbReference>
<organism evidence="10">
    <name type="scientific">marine metagenome</name>
    <dbReference type="NCBI Taxonomy" id="408172"/>
    <lineage>
        <taxon>unclassified sequences</taxon>
        <taxon>metagenomes</taxon>
        <taxon>ecological metagenomes</taxon>
    </lineage>
</organism>
<dbReference type="PROSITE" id="PS01278">
    <property type="entry name" value="MTTASE_RADICAL"/>
    <property type="match status" value="1"/>
</dbReference>
<dbReference type="PANTHER" id="PTHR43020:SF2">
    <property type="entry name" value="MITOCHONDRIAL TRNA METHYLTHIOTRANSFERASE CDK5RAP1"/>
    <property type="match status" value="1"/>
</dbReference>
<dbReference type="GO" id="GO:0005829">
    <property type="term" value="C:cytosol"/>
    <property type="evidence" value="ECO:0007669"/>
    <property type="project" value="TreeGrafter"/>
</dbReference>
<dbReference type="InterPro" id="IPR013848">
    <property type="entry name" value="Methylthiotransferase_N"/>
</dbReference>
<protein>
    <recommendedName>
        <fullName evidence="11">TRAM domain-containing protein</fullName>
    </recommendedName>
</protein>
<keyword evidence="2" id="KW-0004">4Fe-4S</keyword>
<dbReference type="EMBL" id="UINC01000127">
    <property type="protein sequence ID" value="SUZ49632.1"/>
    <property type="molecule type" value="Genomic_DNA"/>
</dbReference>
<feature type="domain" description="Radical SAM core" evidence="9">
    <location>
        <begin position="155"/>
        <end position="388"/>
    </location>
</feature>
<dbReference type="AlphaFoldDB" id="A0A381N4W2"/>
<evidence type="ECO:0008006" key="11">
    <source>
        <dbReference type="Google" id="ProtNLM"/>
    </source>
</evidence>
<evidence type="ECO:0000256" key="1">
    <source>
        <dbReference type="ARBA" id="ARBA00001966"/>
    </source>
</evidence>
<evidence type="ECO:0000259" key="8">
    <source>
        <dbReference type="PROSITE" id="PS51449"/>
    </source>
</evidence>
<dbReference type="Gene3D" id="3.80.30.20">
    <property type="entry name" value="tm_1862 like domain"/>
    <property type="match status" value="1"/>
</dbReference>
<evidence type="ECO:0000259" key="9">
    <source>
        <dbReference type="PROSITE" id="PS51918"/>
    </source>
</evidence>
<dbReference type="InterPro" id="IPR006463">
    <property type="entry name" value="MiaB_methiolase"/>
</dbReference>
<dbReference type="NCBIfam" id="TIGR01574">
    <property type="entry name" value="miaB-methiolase"/>
    <property type="match status" value="1"/>
</dbReference>
<dbReference type="SFLD" id="SFLDG01082">
    <property type="entry name" value="B12-binding_domain_containing"/>
    <property type="match status" value="1"/>
</dbReference>
<dbReference type="SMART" id="SM00729">
    <property type="entry name" value="Elp3"/>
    <property type="match status" value="1"/>
</dbReference>
<dbReference type="Gene3D" id="3.40.50.12160">
    <property type="entry name" value="Methylthiotransferase, N-terminal domain"/>
    <property type="match status" value="1"/>
</dbReference>
<keyword evidence="3" id="KW-0949">S-adenosyl-L-methionine</keyword>
<dbReference type="InterPro" id="IPR023404">
    <property type="entry name" value="rSAM_horseshoe"/>
</dbReference>
<evidence type="ECO:0000313" key="10">
    <source>
        <dbReference type="EMBL" id="SUZ49632.1"/>
    </source>
</evidence>
<dbReference type="InterPro" id="IPR058240">
    <property type="entry name" value="rSAM_sf"/>
</dbReference>